<dbReference type="RefSeq" id="WP_151052605.1">
    <property type="nucleotide sequence ID" value="NZ_CP031700.1"/>
</dbReference>
<dbReference type="InterPro" id="IPR003758">
    <property type="entry name" value="LpxK"/>
</dbReference>
<keyword evidence="5 13" id="KW-0444">Lipid biosynthesis</keyword>
<dbReference type="GO" id="GO:0005524">
    <property type="term" value="F:ATP binding"/>
    <property type="evidence" value="ECO:0007669"/>
    <property type="project" value="UniProtKB-UniRule"/>
</dbReference>
<keyword evidence="8 13" id="KW-0547">Nucleotide-binding</keyword>
<dbReference type="NCBIfam" id="TIGR00682">
    <property type="entry name" value="lpxK"/>
    <property type="match status" value="1"/>
</dbReference>
<evidence type="ECO:0000256" key="3">
    <source>
        <dbReference type="ARBA" id="ARBA00012071"/>
    </source>
</evidence>
<evidence type="ECO:0000256" key="13">
    <source>
        <dbReference type="HAMAP-Rule" id="MF_00409"/>
    </source>
</evidence>
<dbReference type="PANTHER" id="PTHR42724:SF1">
    <property type="entry name" value="TETRAACYLDISACCHARIDE 4'-KINASE, MITOCHONDRIAL-RELATED"/>
    <property type="match status" value="1"/>
</dbReference>
<evidence type="ECO:0000256" key="8">
    <source>
        <dbReference type="ARBA" id="ARBA00022741"/>
    </source>
</evidence>
<proteinExistence type="inferred from homology"/>
<name>A0A5J6Q1P0_9NEIS</name>
<dbReference type="InterPro" id="IPR027417">
    <property type="entry name" value="P-loop_NTPase"/>
</dbReference>
<dbReference type="Pfam" id="PF02606">
    <property type="entry name" value="LpxK"/>
    <property type="match status" value="1"/>
</dbReference>
<dbReference type="GO" id="GO:0009029">
    <property type="term" value="F:lipid-A 4'-kinase activity"/>
    <property type="evidence" value="ECO:0007669"/>
    <property type="project" value="UniProtKB-UniRule"/>
</dbReference>
<comment type="function">
    <text evidence="1 13">Transfers the gamma-phosphate of ATP to the 4'-position of a tetraacyldisaccharide 1-phosphate intermediate (termed DS-1-P) to form tetraacyldisaccharide 1,4'-bis-phosphate (lipid IVA).</text>
</comment>
<sequence>MPKLHQIIEQHWQRPNLILGILLWPLSRLFQVVAAVRRKLYMSGRLKSEQLPVPVVVVGNIHVGGAGKTPVVAALVRGLQADGIQVGIVSRGYGRSGNSVHVLHPQSRSDEAGDEPLMLYRQTGAPTAVGSSRVGAGKALLAAYPDIELIIADDGLQHYALRRDMEIVVFPAADSGRKHLDLLPNGGLREPMSRLRTVDAVVVSGSRGYAEDYRHLHTHIYSSRLEIKPIYRIGKPDEYLDIGRLKQLKVVAVAGIAKPERFFDTLRSMGIALAETRALPDHAALRVADLPVADVVVITEKDAVKLSDGLPQNVWVLPVCAIIEPDLAAFVARRLNMFRGK</sequence>
<evidence type="ECO:0000256" key="2">
    <source>
        <dbReference type="ARBA" id="ARBA00004870"/>
    </source>
</evidence>
<keyword evidence="10 13" id="KW-0067">ATP-binding</keyword>
<dbReference type="SUPFAM" id="SSF52540">
    <property type="entry name" value="P-loop containing nucleoside triphosphate hydrolases"/>
    <property type="match status" value="1"/>
</dbReference>
<gene>
    <name evidence="13" type="primary">lpxK</name>
    <name evidence="14" type="ORF">D0T92_10390</name>
</gene>
<accession>A0A5J6Q1P0</accession>
<dbReference type="EC" id="2.7.1.130" evidence="3 13"/>
<dbReference type="GO" id="GO:0009244">
    <property type="term" value="P:lipopolysaccharide core region biosynthetic process"/>
    <property type="evidence" value="ECO:0007669"/>
    <property type="project" value="TreeGrafter"/>
</dbReference>
<evidence type="ECO:0000256" key="5">
    <source>
        <dbReference type="ARBA" id="ARBA00022516"/>
    </source>
</evidence>
<comment type="similarity">
    <text evidence="13">Belongs to the LpxK family.</text>
</comment>
<dbReference type="PANTHER" id="PTHR42724">
    <property type="entry name" value="TETRAACYLDISACCHARIDE 4'-KINASE"/>
    <property type="match status" value="1"/>
</dbReference>
<feature type="binding site" evidence="13">
    <location>
        <begin position="62"/>
        <end position="69"/>
    </location>
    <ligand>
        <name>ATP</name>
        <dbReference type="ChEBI" id="CHEBI:30616"/>
    </ligand>
</feature>
<evidence type="ECO:0000256" key="1">
    <source>
        <dbReference type="ARBA" id="ARBA00002274"/>
    </source>
</evidence>
<dbReference type="GO" id="GO:0005886">
    <property type="term" value="C:plasma membrane"/>
    <property type="evidence" value="ECO:0007669"/>
    <property type="project" value="TreeGrafter"/>
</dbReference>
<dbReference type="AlphaFoldDB" id="A0A5J6Q1P0"/>
<evidence type="ECO:0000256" key="10">
    <source>
        <dbReference type="ARBA" id="ARBA00022840"/>
    </source>
</evidence>
<organism evidence="14 15">
    <name type="scientific">Neisseria zalophi</name>
    <dbReference type="NCBI Taxonomy" id="640030"/>
    <lineage>
        <taxon>Bacteria</taxon>
        <taxon>Pseudomonadati</taxon>
        <taxon>Pseudomonadota</taxon>
        <taxon>Betaproteobacteria</taxon>
        <taxon>Neisseriales</taxon>
        <taxon>Neisseriaceae</taxon>
        <taxon>Neisseria</taxon>
    </lineage>
</organism>
<evidence type="ECO:0000256" key="12">
    <source>
        <dbReference type="ARBA" id="ARBA00029757"/>
    </source>
</evidence>
<evidence type="ECO:0000256" key="7">
    <source>
        <dbReference type="ARBA" id="ARBA00022679"/>
    </source>
</evidence>
<reference evidence="14 15" key="1">
    <citation type="submission" date="2018-08" db="EMBL/GenBank/DDBJ databases">
        <title>Neisseria zalophi ATCC BAA-2455 complete genome.</title>
        <authorList>
            <person name="Veseli I.A."/>
            <person name="Buttler R."/>
            <person name="Mascarenhas dos Santos A.C."/>
            <person name="Pombert J.-F."/>
        </authorList>
    </citation>
    <scope>NUCLEOTIDE SEQUENCE [LARGE SCALE GENOMIC DNA]</scope>
    <source>
        <strain evidence="14 15">ATCC BAA-2455</strain>
    </source>
</reference>
<dbReference type="OrthoDB" id="9766423at2"/>
<dbReference type="EMBL" id="CP031700">
    <property type="protein sequence ID" value="QEY26897.1"/>
    <property type="molecule type" value="Genomic_DNA"/>
</dbReference>
<keyword evidence="6 13" id="KW-0441">Lipid A biosynthesis</keyword>
<keyword evidence="7 13" id="KW-0808">Transferase</keyword>
<comment type="catalytic activity">
    <reaction evidence="13">
        <text>a lipid A disaccharide + ATP = a lipid IVA + ADP + H(+)</text>
        <dbReference type="Rhea" id="RHEA:67840"/>
        <dbReference type="ChEBI" id="CHEBI:15378"/>
        <dbReference type="ChEBI" id="CHEBI:30616"/>
        <dbReference type="ChEBI" id="CHEBI:176343"/>
        <dbReference type="ChEBI" id="CHEBI:176425"/>
        <dbReference type="ChEBI" id="CHEBI:456216"/>
        <dbReference type="EC" id="2.7.1.130"/>
    </reaction>
</comment>
<keyword evidence="11 13" id="KW-0443">Lipid metabolism</keyword>
<dbReference type="HAMAP" id="MF_00409">
    <property type="entry name" value="LpxK"/>
    <property type="match status" value="1"/>
</dbReference>
<dbReference type="KEGG" id="nzl:D0T92_10390"/>
<keyword evidence="15" id="KW-1185">Reference proteome</keyword>
<evidence type="ECO:0000256" key="6">
    <source>
        <dbReference type="ARBA" id="ARBA00022556"/>
    </source>
</evidence>
<dbReference type="Proteomes" id="UP000325713">
    <property type="component" value="Chromosome"/>
</dbReference>
<evidence type="ECO:0000256" key="9">
    <source>
        <dbReference type="ARBA" id="ARBA00022777"/>
    </source>
</evidence>
<keyword evidence="9 13" id="KW-0418">Kinase</keyword>
<evidence type="ECO:0000313" key="15">
    <source>
        <dbReference type="Proteomes" id="UP000325713"/>
    </source>
</evidence>
<evidence type="ECO:0000256" key="11">
    <source>
        <dbReference type="ARBA" id="ARBA00023098"/>
    </source>
</evidence>
<evidence type="ECO:0000256" key="4">
    <source>
        <dbReference type="ARBA" id="ARBA00016436"/>
    </source>
</evidence>
<dbReference type="GO" id="GO:0009245">
    <property type="term" value="P:lipid A biosynthetic process"/>
    <property type="evidence" value="ECO:0007669"/>
    <property type="project" value="UniProtKB-UniRule"/>
</dbReference>
<protein>
    <recommendedName>
        <fullName evidence="4 13">Tetraacyldisaccharide 4'-kinase</fullName>
        <ecNumber evidence="3 13">2.7.1.130</ecNumber>
    </recommendedName>
    <alternativeName>
        <fullName evidence="12 13">Lipid A 4'-kinase</fullName>
    </alternativeName>
</protein>
<evidence type="ECO:0000313" key="14">
    <source>
        <dbReference type="EMBL" id="QEY26897.1"/>
    </source>
</evidence>
<dbReference type="UniPathway" id="UPA00359">
    <property type="reaction ID" value="UER00482"/>
</dbReference>
<comment type="pathway">
    <text evidence="2 13">Glycolipid biosynthesis; lipid IV(A) biosynthesis; lipid IV(A) from (3R)-3-hydroxytetradecanoyl-[acyl-carrier-protein] and UDP-N-acetyl-alpha-D-glucosamine: step 6/6.</text>
</comment>